<accession>A0ABX1SZK8</accession>
<comment type="similarity">
    <text evidence="1">Belongs to the carbohydrate kinase PfkB family.</text>
</comment>
<comment type="caution">
    <text evidence="5">The sequence shown here is derived from an EMBL/GenBank/DDBJ whole genome shotgun (WGS) entry which is preliminary data.</text>
</comment>
<proteinExistence type="inferred from homology"/>
<evidence type="ECO:0000259" key="4">
    <source>
        <dbReference type="Pfam" id="PF00294"/>
    </source>
</evidence>
<dbReference type="Proteomes" id="UP001166004">
    <property type="component" value="Unassembled WGS sequence"/>
</dbReference>
<dbReference type="Gene3D" id="3.30.1110.10">
    <property type="match status" value="1"/>
</dbReference>
<feature type="domain" description="Carbohydrate kinase PfkB" evidence="4">
    <location>
        <begin position="53"/>
        <end position="307"/>
    </location>
</feature>
<organism evidence="5 6">
    <name type="scientific">Pelagibacter ubique</name>
    <dbReference type="NCBI Taxonomy" id="198252"/>
    <lineage>
        <taxon>Bacteria</taxon>
        <taxon>Pseudomonadati</taxon>
        <taxon>Pseudomonadota</taxon>
        <taxon>Alphaproteobacteria</taxon>
        <taxon>Candidatus Pelagibacterales</taxon>
        <taxon>Candidatus Pelagibacteraceae</taxon>
        <taxon>Candidatus Pelagibacter</taxon>
    </lineage>
</organism>
<dbReference type="EMBL" id="LANA01000001">
    <property type="protein sequence ID" value="NMN67271.1"/>
    <property type="molecule type" value="Genomic_DNA"/>
</dbReference>
<dbReference type="Gene3D" id="3.40.1190.20">
    <property type="match status" value="1"/>
</dbReference>
<keyword evidence="2" id="KW-0808">Transferase</keyword>
<evidence type="ECO:0000313" key="6">
    <source>
        <dbReference type="Proteomes" id="UP001166004"/>
    </source>
</evidence>
<evidence type="ECO:0000256" key="2">
    <source>
        <dbReference type="ARBA" id="ARBA00022679"/>
    </source>
</evidence>
<protein>
    <submittedName>
        <fullName evidence="5">Fructokinase</fullName>
    </submittedName>
</protein>
<dbReference type="PANTHER" id="PTHR43320:SF3">
    <property type="entry name" value="CARBOHYDRATE KINASE PFKB DOMAIN-CONTAINING PROTEIN"/>
    <property type="match status" value="1"/>
</dbReference>
<dbReference type="RefSeq" id="WP_169035773.1">
    <property type="nucleotide sequence ID" value="NZ_LANA01000001.1"/>
</dbReference>
<dbReference type="InterPro" id="IPR052700">
    <property type="entry name" value="Carb_kinase_PfkB-like"/>
</dbReference>
<reference evidence="5 6" key="1">
    <citation type="submission" date="2019-07" db="EMBL/GenBank/DDBJ databases">
        <title>SAR11 Genome Evolution.</title>
        <authorList>
            <person name="Giovannoni S."/>
        </authorList>
    </citation>
    <scope>NUCLEOTIDE SEQUENCE [LARGE SCALE GENOMIC DNA]</scope>
    <source>
        <strain evidence="5 6">HTCC9565</strain>
    </source>
</reference>
<dbReference type="InterPro" id="IPR029056">
    <property type="entry name" value="Ribokinase-like"/>
</dbReference>
<dbReference type="PANTHER" id="PTHR43320">
    <property type="entry name" value="SUGAR KINASE"/>
    <property type="match status" value="1"/>
</dbReference>
<evidence type="ECO:0000256" key="1">
    <source>
        <dbReference type="ARBA" id="ARBA00010688"/>
    </source>
</evidence>
<gene>
    <name evidence="5" type="ORF">VP91_00004130</name>
</gene>
<dbReference type="Pfam" id="PF00294">
    <property type="entry name" value="PfkB"/>
    <property type="match status" value="1"/>
</dbReference>
<evidence type="ECO:0000256" key="3">
    <source>
        <dbReference type="ARBA" id="ARBA00022777"/>
    </source>
</evidence>
<keyword evidence="3" id="KW-0418">Kinase</keyword>
<keyword evidence="6" id="KW-1185">Reference proteome</keyword>
<sequence>MKILGIGNAIVDVICKVQEQYLIDNELTKGTMKLVDEIEFQKLLSTLKIDKTISGGSVANSIVGLSQLGNSVGFIGKINDDKLGQKYEEGLVEEKVQYYYKKKEEPLSTGTCLILITPDAERTMVTFLGIAGKISEKDINEKAVKESEIIFLEGYLWDKGEPKNAFDKAMSLSNKKAMSLSDQFCVNRHKDDFLDLVKNKLDITFANEQEIKSLIDTNNFNEIITFGKQLGKHLIITRGEKGSVAINGSNVTECKSEPGLKIVDLTGAGDLFAAGFLHGFINGKSTKDSLEKGTEMSAKIIQKVGARLNHL</sequence>
<name>A0ABX1SZK8_PELUQ</name>
<evidence type="ECO:0000313" key="5">
    <source>
        <dbReference type="EMBL" id="NMN67271.1"/>
    </source>
</evidence>
<dbReference type="InterPro" id="IPR011611">
    <property type="entry name" value="PfkB_dom"/>
</dbReference>
<dbReference type="SUPFAM" id="SSF53613">
    <property type="entry name" value="Ribokinase-like"/>
    <property type="match status" value="1"/>
</dbReference>
<dbReference type="CDD" id="cd01168">
    <property type="entry name" value="adenosine_kinase"/>
    <property type="match status" value="1"/>
</dbReference>